<dbReference type="NCBIfam" id="TIGR00136">
    <property type="entry name" value="mnmG_gidA"/>
    <property type="match status" value="1"/>
</dbReference>
<dbReference type="GO" id="GO:0030488">
    <property type="term" value="P:tRNA methylation"/>
    <property type="evidence" value="ECO:0007669"/>
    <property type="project" value="TreeGrafter"/>
</dbReference>
<comment type="subunit">
    <text evidence="8">Homodimer. Heterotetramer of two MnmE and two MnmG subunits.</text>
</comment>
<accession>A0A7X9FS17</accession>
<dbReference type="Pfam" id="PF21680">
    <property type="entry name" value="GIDA_C_1st"/>
    <property type="match status" value="1"/>
</dbReference>
<dbReference type="GO" id="GO:0005829">
    <property type="term" value="C:cytosol"/>
    <property type="evidence" value="ECO:0007669"/>
    <property type="project" value="TreeGrafter"/>
</dbReference>
<evidence type="ECO:0000256" key="8">
    <source>
        <dbReference type="ARBA" id="ARBA00025948"/>
    </source>
</evidence>
<dbReference type="FunFam" id="3.50.50.60:FF:000002">
    <property type="entry name" value="tRNA uridine 5-carboxymethylaminomethyl modification enzyme MnmG"/>
    <property type="match status" value="1"/>
</dbReference>
<name>A0A7X9FS17_9DELT</name>
<dbReference type="InterPro" id="IPR004416">
    <property type="entry name" value="MnmG"/>
</dbReference>
<dbReference type="SUPFAM" id="SSF51905">
    <property type="entry name" value="FAD/NAD(P)-binding domain"/>
    <property type="match status" value="1"/>
</dbReference>
<dbReference type="GO" id="GO:0050660">
    <property type="term" value="F:flavin adenine dinucleotide binding"/>
    <property type="evidence" value="ECO:0007669"/>
    <property type="project" value="InterPro"/>
</dbReference>
<dbReference type="InterPro" id="IPR002218">
    <property type="entry name" value="MnmG-rel"/>
</dbReference>
<dbReference type="Gene3D" id="1.10.10.1800">
    <property type="entry name" value="tRNA uridine 5-carboxymethylaminomethyl modification enzyme MnmG/GidA"/>
    <property type="match status" value="1"/>
</dbReference>
<evidence type="ECO:0000256" key="4">
    <source>
        <dbReference type="ARBA" id="ARBA00022630"/>
    </source>
</evidence>
<evidence type="ECO:0000256" key="2">
    <source>
        <dbReference type="ARBA" id="ARBA00007653"/>
    </source>
</evidence>
<dbReference type="InterPro" id="IPR040131">
    <property type="entry name" value="MnmG_N"/>
</dbReference>
<evidence type="ECO:0000256" key="6">
    <source>
        <dbReference type="ARBA" id="ARBA00022827"/>
    </source>
</evidence>
<feature type="non-terminal residue" evidence="12">
    <location>
        <position position="557"/>
    </location>
</feature>
<keyword evidence="4" id="KW-0285">Flavoprotein</keyword>
<evidence type="ECO:0000313" key="13">
    <source>
        <dbReference type="Proteomes" id="UP000524246"/>
    </source>
</evidence>
<evidence type="ECO:0000259" key="10">
    <source>
        <dbReference type="Pfam" id="PF01134"/>
    </source>
</evidence>
<feature type="domain" description="tRNA uridine 5-carboxymethylaminomethyl modification enzyme C-terminal N-terninal subdomain" evidence="11">
    <location>
        <begin position="456"/>
        <end position="550"/>
    </location>
</feature>
<feature type="domain" description="MnmG N-terminal" evidence="10">
    <location>
        <begin position="4"/>
        <end position="393"/>
    </location>
</feature>
<dbReference type="PROSITE" id="PS01281">
    <property type="entry name" value="GIDA_2"/>
    <property type="match status" value="1"/>
</dbReference>
<gene>
    <name evidence="12" type="primary">mnmG</name>
    <name evidence="12" type="ORF">GYA55_08595</name>
</gene>
<reference evidence="12 13" key="1">
    <citation type="journal article" date="2020" name="Biotechnol. Biofuels">
        <title>New insights from the biogas microbiome by comprehensive genome-resolved metagenomics of nearly 1600 species originating from multiple anaerobic digesters.</title>
        <authorList>
            <person name="Campanaro S."/>
            <person name="Treu L."/>
            <person name="Rodriguez-R L.M."/>
            <person name="Kovalovszki A."/>
            <person name="Ziels R.M."/>
            <person name="Maus I."/>
            <person name="Zhu X."/>
            <person name="Kougias P.G."/>
            <person name="Basile A."/>
            <person name="Luo G."/>
            <person name="Schluter A."/>
            <person name="Konstantinidis K.T."/>
            <person name="Angelidaki I."/>
        </authorList>
    </citation>
    <scope>NUCLEOTIDE SEQUENCE [LARGE SCALE GENOMIC DNA]</scope>
    <source>
        <strain evidence="12">AS27yjCOA_65</strain>
    </source>
</reference>
<organism evidence="12 13">
    <name type="scientific">SAR324 cluster bacterium</name>
    <dbReference type="NCBI Taxonomy" id="2024889"/>
    <lineage>
        <taxon>Bacteria</taxon>
        <taxon>Deltaproteobacteria</taxon>
        <taxon>SAR324 cluster</taxon>
    </lineage>
</organism>
<evidence type="ECO:0000256" key="1">
    <source>
        <dbReference type="ARBA" id="ARBA00001974"/>
    </source>
</evidence>
<dbReference type="AlphaFoldDB" id="A0A7X9FS17"/>
<sequence>MVAKVIVIGGGHAGIEAACASARLGAHTKLFTLRKAAIAEMSCNPAIGGSGKGHLVKEVDALGGLMGRAIDKTGIQFRTLNASKGPAVRASRAQADRVLYKNYIKNVLDTYPNLEIFEAEVISVEVKGQKVRGVRLNDGTFQEADRVVLTSGTFLRGLMHTGSIKTVGGRRGDRAANFLSTSLENLGFKLGRLKTGTPPRIKSSTINTSVLEEQPGEVPPRPFSLFTDRISQKQISCWITATNEEAHDIIRANRERSPLFNGQIKSGGPRYCPSIEDKVFRFPDKDKHHIFLEPEGYDSELVYPNGISTSLPSDVQVKMLKCIKGLENAEIVHWGYAVEYDFIDPRNLKPTLETKQIQGLYFAGQINGTSGYEEAAGQGLIAGANAALSLFNKEPLIIDRGQGYIGVMIDDITTNGVDEPYRMFTSRAEYRLLLREDNAALRLCPVAIKLGLLGDQERRLFENRLEDYHRAHTWANSYRVSPSEENNEWLKLHGSAILKDALSIASLCKRPELSLALLLQRFEPDFSIPPDVISALGIELKFEGYLNKQNEEIARLK</sequence>
<dbReference type="PANTHER" id="PTHR11806">
    <property type="entry name" value="GLUCOSE INHIBITED DIVISION PROTEIN A"/>
    <property type="match status" value="1"/>
</dbReference>
<evidence type="ECO:0000259" key="11">
    <source>
        <dbReference type="Pfam" id="PF21680"/>
    </source>
</evidence>
<keyword evidence="7" id="KW-0520">NAD</keyword>
<dbReference type="InterPro" id="IPR036188">
    <property type="entry name" value="FAD/NAD-bd_sf"/>
</dbReference>
<evidence type="ECO:0000256" key="3">
    <source>
        <dbReference type="ARBA" id="ARBA00020461"/>
    </source>
</evidence>
<evidence type="ECO:0000256" key="7">
    <source>
        <dbReference type="ARBA" id="ARBA00023027"/>
    </source>
</evidence>
<keyword evidence="6" id="KW-0274">FAD</keyword>
<dbReference type="Proteomes" id="UP000524246">
    <property type="component" value="Unassembled WGS sequence"/>
</dbReference>
<protein>
    <recommendedName>
        <fullName evidence="3">tRNA uridine 5-carboxymethylaminomethyl modification enzyme MnmG</fullName>
    </recommendedName>
    <alternativeName>
        <fullName evidence="9">Glucose-inhibited division protein A</fullName>
    </alternativeName>
</protein>
<dbReference type="InterPro" id="IPR049312">
    <property type="entry name" value="GIDA_C_N"/>
</dbReference>
<dbReference type="PROSITE" id="PS01280">
    <property type="entry name" value="GIDA_1"/>
    <property type="match status" value="1"/>
</dbReference>
<dbReference type="GO" id="GO:0002098">
    <property type="term" value="P:tRNA wobble uridine modification"/>
    <property type="evidence" value="ECO:0007669"/>
    <property type="project" value="InterPro"/>
</dbReference>
<dbReference type="Gene3D" id="3.50.50.60">
    <property type="entry name" value="FAD/NAD(P)-binding domain"/>
    <property type="match status" value="2"/>
</dbReference>
<dbReference type="InterPro" id="IPR020595">
    <property type="entry name" value="MnmG-rel_CS"/>
</dbReference>
<comment type="similarity">
    <text evidence="2">Belongs to the MnmG family.</text>
</comment>
<dbReference type="Pfam" id="PF01134">
    <property type="entry name" value="GIDA"/>
    <property type="match status" value="1"/>
</dbReference>
<keyword evidence="5" id="KW-0819">tRNA processing</keyword>
<proteinExistence type="inferred from homology"/>
<evidence type="ECO:0000256" key="5">
    <source>
        <dbReference type="ARBA" id="ARBA00022694"/>
    </source>
</evidence>
<dbReference type="EMBL" id="JAAZON010000383">
    <property type="protein sequence ID" value="NMC63214.1"/>
    <property type="molecule type" value="Genomic_DNA"/>
</dbReference>
<comment type="cofactor">
    <cofactor evidence="1">
        <name>FAD</name>
        <dbReference type="ChEBI" id="CHEBI:57692"/>
    </cofactor>
</comment>
<dbReference type="PANTHER" id="PTHR11806:SF0">
    <property type="entry name" value="PROTEIN MTO1 HOMOLOG, MITOCHONDRIAL"/>
    <property type="match status" value="1"/>
</dbReference>
<evidence type="ECO:0000256" key="9">
    <source>
        <dbReference type="ARBA" id="ARBA00031800"/>
    </source>
</evidence>
<comment type="caution">
    <text evidence="12">The sequence shown here is derived from an EMBL/GenBank/DDBJ whole genome shotgun (WGS) entry which is preliminary data.</text>
</comment>
<evidence type="ECO:0000313" key="12">
    <source>
        <dbReference type="EMBL" id="NMC63214.1"/>
    </source>
</evidence>